<organism evidence="3 4">
    <name type="scientific">Lactococcus formosensis</name>
    <dbReference type="NCBI Taxonomy" id="1281486"/>
    <lineage>
        <taxon>Bacteria</taxon>
        <taxon>Bacillati</taxon>
        <taxon>Bacillota</taxon>
        <taxon>Bacilli</taxon>
        <taxon>Lactobacillales</taxon>
        <taxon>Streptococcaceae</taxon>
        <taxon>Lactococcus</taxon>
    </lineage>
</organism>
<reference evidence="3" key="1">
    <citation type="submission" date="2022-06" db="EMBL/GenBank/DDBJ databases">
        <title>Lactococcus from bovine mastitis in China.</title>
        <authorList>
            <person name="Lin Y."/>
            <person name="Han B."/>
        </authorList>
    </citation>
    <scope>NUCLEOTIDE SEQUENCE</scope>
    <source>
        <strain evidence="3">Hebei-B-39</strain>
    </source>
</reference>
<dbReference type="InterPro" id="IPR052920">
    <property type="entry name" value="DNA-binding_regulatory"/>
</dbReference>
<dbReference type="AlphaFoldDB" id="A0A9X4PD38"/>
<keyword evidence="1" id="KW-0812">Transmembrane</keyword>
<name>A0A9X4PD38_9LACT</name>
<feature type="domain" description="Serine aminopeptidase S33" evidence="2">
    <location>
        <begin position="86"/>
        <end position="189"/>
    </location>
</feature>
<dbReference type="EMBL" id="JAMWGI010000003">
    <property type="protein sequence ID" value="MDG6193591.1"/>
    <property type="molecule type" value="Genomic_DNA"/>
</dbReference>
<sequence length="309" mass="35090">MKKKITILTIIFLIILTIMTVATTFYMYDFAFVPGNKSFVPHNGQNNPINIKASQWLNSTQKQEWHEISATDDLKLNAYYIPAQTKTKKTIIIAHGYMGKKEDMARYMQMYHDLGYNVLAPDDRGAGTSDGNYIGFGWPDRLDYVKWINKVIEYTGQDSQIALFGVSMGGATVMFTAGEKLPSQVKAVIEDCGYSSISAELAYQLKEMFHLPKFPLIYTTQFLVQVRAHYNFAEADATKALSQSTLPIFIIHGAEDKFVPTKMANENFKAAQSPKELWIVPKAQHAQSYIVKPQEYQERTSAFLNKYLK</sequence>
<evidence type="ECO:0000313" key="3">
    <source>
        <dbReference type="EMBL" id="MDG6193591.1"/>
    </source>
</evidence>
<dbReference type="InterPro" id="IPR022742">
    <property type="entry name" value="Hydrolase_4"/>
</dbReference>
<dbReference type="Pfam" id="PF12146">
    <property type="entry name" value="Hydrolase_4"/>
    <property type="match status" value="1"/>
</dbReference>
<keyword evidence="3" id="KW-0378">Hydrolase</keyword>
<dbReference type="RefSeq" id="WP_165711676.1">
    <property type="nucleotide sequence ID" value="NZ_JAMWGA010000003.1"/>
</dbReference>
<evidence type="ECO:0000256" key="1">
    <source>
        <dbReference type="SAM" id="Phobius"/>
    </source>
</evidence>
<evidence type="ECO:0000313" key="4">
    <source>
        <dbReference type="Proteomes" id="UP001153203"/>
    </source>
</evidence>
<dbReference type="PANTHER" id="PTHR43358">
    <property type="entry name" value="ALPHA/BETA-HYDROLASE"/>
    <property type="match status" value="1"/>
</dbReference>
<comment type="caution">
    <text evidence="3">The sequence shown here is derived from an EMBL/GenBank/DDBJ whole genome shotgun (WGS) entry which is preliminary data.</text>
</comment>
<feature type="transmembrane region" description="Helical" evidence="1">
    <location>
        <begin position="7"/>
        <end position="28"/>
    </location>
</feature>
<keyword evidence="1" id="KW-0472">Membrane</keyword>
<dbReference type="InterPro" id="IPR029058">
    <property type="entry name" value="AB_hydrolase_fold"/>
</dbReference>
<dbReference type="Gene3D" id="3.40.50.1820">
    <property type="entry name" value="alpha/beta hydrolase"/>
    <property type="match status" value="1"/>
</dbReference>
<dbReference type="Proteomes" id="UP001153203">
    <property type="component" value="Unassembled WGS sequence"/>
</dbReference>
<gene>
    <name evidence="3" type="ORF">NF708_06190</name>
</gene>
<dbReference type="SUPFAM" id="SSF53474">
    <property type="entry name" value="alpha/beta-Hydrolases"/>
    <property type="match status" value="1"/>
</dbReference>
<accession>A0A9X4PD38</accession>
<evidence type="ECO:0000259" key="2">
    <source>
        <dbReference type="Pfam" id="PF12146"/>
    </source>
</evidence>
<protein>
    <submittedName>
        <fullName evidence="3">Alpha/beta hydrolase</fullName>
    </submittedName>
</protein>
<dbReference type="PANTHER" id="PTHR43358:SF4">
    <property type="entry name" value="ALPHA_BETA HYDROLASE FOLD-1 DOMAIN-CONTAINING PROTEIN"/>
    <property type="match status" value="1"/>
</dbReference>
<keyword evidence="1" id="KW-1133">Transmembrane helix</keyword>
<proteinExistence type="predicted"/>
<dbReference type="GO" id="GO:0016787">
    <property type="term" value="F:hydrolase activity"/>
    <property type="evidence" value="ECO:0007669"/>
    <property type="project" value="UniProtKB-KW"/>
</dbReference>